<evidence type="ECO:0000256" key="13">
    <source>
        <dbReference type="SAM" id="SignalP"/>
    </source>
</evidence>
<keyword evidence="10" id="KW-0325">Glycoprotein</keyword>
<dbReference type="InterPro" id="IPR011706">
    <property type="entry name" value="Cu-oxidase_C"/>
</dbReference>
<keyword evidence="11" id="KW-0439">Lignin degradation</keyword>
<dbReference type="PANTHER" id="PTHR11709:SF87">
    <property type="entry name" value="LACCASE"/>
    <property type="match status" value="1"/>
</dbReference>
<evidence type="ECO:0000259" key="14">
    <source>
        <dbReference type="Pfam" id="PF00394"/>
    </source>
</evidence>
<evidence type="ECO:0000256" key="6">
    <source>
        <dbReference type="ARBA" id="ARBA00022729"/>
    </source>
</evidence>
<dbReference type="InterPro" id="IPR045087">
    <property type="entry name" value="Cu-oxidase_fam"/>
</dbReference>
<keyword evidence="8" id="KW-0186">Copper</keyword>
<dbReference type="FunFam" id="2.60.40.420:FF:000046">
    <property type="entry name" value="Multicopper oxidase"/>
    <property type="match status" value="1"/>
</dbReference>
<evidence type="ECO:0000256" key="12">
    <source>
        <dbReference type="SAM" id="MobiDB-lite"/>
    </source>
</evidence>
<dbReference type="OrthoDB" id="2121828at2759"/>
<dbReference type="FunFam" id="2.60.40.420:FF:000045">
    <property type="entry name" value="Laccase 2"/>
    <property type="match status" value="1"/>
</dbReference>
<keyword evidence="9" id="KW-1015">Disulfide bond</keyword>
<dbReference type="Pfam" id="PF07731">
    <property type="entry name" value="Cu-oxidase_2"/>
    <property type="match status" value="1"/>
</dbReference>
<accession>A0A177CZE1</accession>
<feature type="compositionally biased region" description="Polar residues" evidence="12">
    <location>
        <begin position="44"/>
        <end position="54"/>
    </location>
</feature>
<evidence type="ECO:0000256" key="4">
    <source>
        <dbReference type="ARBA" id="ARBA00012297"/>
    </source>
</evidence>
<feature type="domain" description="Plastocyanin-like" evidence="14">
    <location>
        <begin position="224"/>
        <end position="370"/>
    </location>
</feature>
<dbReference type="CDD" id="cd13880">
    <property type="entry name" value="CuRO_2_MaLCC_like"/>
    <property type="match status" value="1"/>
</dbReference>
<dbReference type="Pfam" id="PF00394">
    <property type="entry name" value="Cu-oxidase"/>
    <property type="match status" value="1"/>
</dbReference>
<dbReference type="InterPro" id="IPR033138">
    <property type="entry name" value="Cu_oxidase_CS"/>
</dbReference>
<dbReference type="EMBL" id="KV441548">
    <property type="protein sequence ID" value="OAG12272.1"/>
    <property type="molecule type" value="Genomic_DNA"/>
</dbReference>
<reference evidence="17 18" key="1">
    <citation type="submission" date="2016-05" db="EMBL/GenBank/DDBJ databases">
        <title>Comparative analysis of secretome profiles of manganese(II)-oxidizing ascomycete fungi.</title>
        <authorList>
            <consortium name="DOE Joint Genome Institute"/>
            <person name="Zeiner C.A."/>
            <person name="Purvine S.O."/>
            <person name="Zink E.M."/>
            <person name="Wu S."/>
            <person name="Pasa-Tolic L."/>
            <person name="Chaput D.L."/>
            <person name="Haridas S."/>
            <person name="Grigoriev I.V."/>
            <person name="Santelli C.M."/>
            <person name="Hansel C.M."/>
        </authorList>
    </citation>
    <scope>NUCLEOTIDE SEQUENCE [LARGE SCALE GENOMIC DNA]</scope>
    <source>
        <strain evidence="17 18">AP3s5-JAC2a</strain>
    </source>
</reference>
<comment type="cofactor">
    <cofactor evidence="2">
        <name>Cu cation</name>
        <dbReference type="ChEBI" id="CHEBI:23378"/>
    </cofactor>
</comment>
<proteinExistence type="inferred from homology"/>
<dbReference type="Proteomes" id="UP000077069">
    <property type="component" value="Unassembled WGS sequence"/>
</dbReference>
<dbReference type="CDD" id="cd13854">
    <property type="entry name" value="CuRO_1_MaLCC_like"/>
    <property type="match status" value="1"/>
</dbReference>
<dbReference type="GO" id="GO:0052716">
    <property type="term" value="F:hydroquinone:oxygen oxidoreductase activity"/>
    <property type="evidence" value="ECO:0007669"/>
    <property type="project" value="UniProtKB-EC"/>
</dbReference>
<dbReference type="InParanoid" id="A0A177CZE1"/>
<evidence type="ECO:0000259" key="15">
    <source>
        <dbReference type="Pfam" id="PF07731"/>
    </source>
</evidence>
<dbReference type="CDD" id="cd13901">
    <property type="entry name" value="CuRO_3_MaLCC_like"/>
    <property type="match status" value="1"/>
</dbReference>
<keyword evidence="5" id="KW-0479">Metal-binding</keyword>
<dbReference type="RefSeq" id="XP_018042637.1">
    <property type="nucleotide sequence ID" value="XM_018177283.1"/>
</dbReference>
<evidence type="ECO:0000313" key="18">
    <source>
        <dbReference type="Proteomes" id="UP000077069"/>
    </source>
</evidence>
<dbReference type="InterPro" id="IPR011707">
    <property type="entry name" value="Cu-oxidase-like_N"/>
</dbReference>
<evidence type="ECO:0000256" key="10">
    <source>
        <dbReference type="ARBA" id="ARBA00023180"/>
    </source>
</evidence>
<gene>
    <name evidence="17" type="ORF">CC84DRAFT_1159612</name>
</gene>
<evidence type="ECO:0000256" key="11">
    <source>
        <dbReference type="ARBA" id="ARBA00023185"/>
    </source>
</evidence>
<comment type="similarity">
    <text evidence="3">Belongs to the multicopper oxidase family.</text>
</comment>
<evidence type="ECO:0000256" key="2">
    <source>
        <dbReference type="ARBA" id="ARBA00001935"/>
    </source>
</evidence>
<evidence type="ECO:0000256" key="1">
    <source>
        <dbReference type="ARBA" id="ARBA00000349"/>
    </source>
</evidence>
<dbReference type="STRING" id="1460663.A0A177CZE1"/>
<dbReference type="SMR" id="A0A177CZE1"/>
<evidence type="ECO:0000256" key="9">
    <source>
        <dbReference type="ARBA" id="ARBA00023157"/>
    </source>
</evidence>
<keyword evidence="18" id="KW-1185">Reference proteome</keyword>
<dbReference type="FunFam" id="2.60.40.420:FF:000021">
    <property type="entry name" value="Extracellular dihydrogeodin oxidase/laccase"/>
    <property type="match status" value="1"/>
</dbReference>
<dbReference type="AlphaFoldDB" id="A0A177CZE1"/>
<dbReference type="PROSITE" id="PS00080">
    <property type="entry name" value="MULTICOPPER_OXIDASE2"/>
    <property type="match status" value="1"/>
</dbReference>
<dbReference type="GO" id="GO:0005507">
    <property type="term" value="F:copper ion binding"/>
    <property type="evidence" value="ECO:0007669"/>
    <property type="project" value="InterPro"/>
</dbReference>
<evidence type="ECO:0000256" key="3">
    <source>
        <dbReference type="ARBA" id="ARBA00010609"/>
    </source>
</evidence>
<organism evidence="17 18">
    <name type="scientific">Paraphaeosphaeria sporulosa</name>
    <dbReference type="NCBI Taxonomy" id="1460663"/>
    <lineage>
        <taxon>Eukaryota</taxon>
        <taxon>Fungi</taxon>
        <taxon>Dikarya</taxon>
        <taxon>Ascomycota</taxon>
        <taxon>Pezizomycotina</taxon>
        <taxon>Dothideomycetes</taxon>
        <taxon>Pleosporomycetidae</taxon>
        <taxon>Pleosporales</taxon>
        <taxon>Massarineae</taxon>
        <taxon>Didymosphaeriaceae</taxon>
        <taxon>Paraphaeosphaeria</taxon>
    </lineage>
</organism>
<dbReference type="PANTHER" id="PTHR11709">
    <property type="entry name" value="MULTI-COPPER OXIDASE"/>
    <property type="match status" value="1"/>
</dbReference>
<dbReference type="PROSITE" id="PS00079">
    <property type="entry name" value="MULTICOPPER_OXIDASE1"/>
    <property type="match status" value="1"/>
</dbReference>
<feature type="domain" description="Plastocyanin-like" evidence="16">
    <location>
        <begin position="96"/>
        <end position="212"/>
    </location>
</feature>
<dbReference type="GeneID" id="28760769"/>
<dbReference type="GO" id="GO:0046274">
    <property type="term" value="P:lignin catabolic process"/>
    <property type="evidence" value="ECO:0007669"/>
    <property type="project" value="UniProtKB-KW"/>
</dbReference>
<feature type="domain" description="Plastocyanin-like" evidence="15">
    <location>
        <begin position="449"/>
        <end position="575"/>
    </location>
</feature>
<feature type="chain" id="PRO_5008058788" description="laccase" evidence="13">
    <location>
        <begin position="21"/>
        <end position="616"/>
    </location>
</feature>
<feature type="region of interest" description="Disordered" evidence="12">
    <location>
        <begin position="34"/>
        <end position="54"/>
    </location>
</feature>
<evidence type="ECO:0000259" key="16">
    <source>
        <dbReference type="Pfam" id="PF07732"/>
    </source>
</evidence>
<dbReference type="SUPFAM" id="SSF49503">
    <property type="entry name" value="Cupredoxins"/>
    <property type="match status" value="3"/>
</dbReference>
<dbReference type="InterPro" id="IPR002355">
    <property type="entry name" value="Cu_oxidase_Cu_BS"/>
</dbReference>
<evidence type="ECO:0000256" key="7">
    <source>
        <dbReference type="ARBA" id="ARBA00023002"/>
    </source>
</evidence>
<evidence type="ECO:0000313" key="17">
    <source>
        <dbReference type="EMBL" id="OAG12272.1"/>
    </source>
</evidence>
<evidence type="ECO:0000256" key="5">
    <source>
        <dbReference type="ARBA" id="ARBA00022723"/>
    </source>
</evidence>
<comment type="catalytic activity">
    <reaction evidence="1">
        <text>4 hydroquinone + O2 = 4 benzosemiquinone + 2 H2O</text>
        <dbReference type="Rhea" id="RHEA:11276"/>
        <dbReference type="ChEBI" id="CHEBI:15377"/>
        <dbReference type="ChEBI" id="CHEBI:15379"/>
        <dbReference type="ChEBI" id="CHEBI:17594"/>
        <dbReference type="ChEBI" id="CHEBI:17977"/>
        <dbReference type="EC" id="1.10.3.2"/>
    </reaction>
</comment>
<protein>
    <recommendedName>
        <fullName evidence="4">laccase</fullName>
        <ecNumber evidence="4">1.10.3.2</ecNumber>
    </recommendedName>
</protein>
<dbReference type="EC" id="1.10.3.2" evidence="4"/>
<keyword evidence="6 13" id="KW-0732">Signal</keyword>
<feature type="signal peptide" evidence="13">
    <location>
        <begin position="1"/>
        <end position="20"/>
    </location>
</feature>
<dbReference type="InterPro" id="IPR008972">
    <property type="entry name" value="Cupredoxin"/>
</dbReference>
<dbReference type="Gene3D" id="2.60.40.420">
    <property type="entry name" value="Cupredoxins - blue copper proteins"/>
    <property type="match status" value="3"/>
</dbReference>
<name>A0A177CZE1_9PLEO</name>
<evidence type="ECO:0000256" key="8">
    <source>
        <dbReference type="ARBA" id="ARBA00023008"/>
    </source>
</evidence>
<keyword evidence="7" id="KW-0560">Oxidoreductase</keyword>
<sequence>MRFPMITHTCLLAYISTSLAETIPSDHILWGEGGRPTTLDKRQQASATPTSTRVADSACTNGPFTRSCWSDGFSAATDFDAKWPTTGKMVTYNWELQESTCNPDGSDTRPCVKINGQFPGPTLYADWGDTIQVTLKNSVPNNGTGIHWHGIRQLGSCPQDGVPGITECPLTPGDTRTYTFKATQFGTTWYHSHFSAQYGDGAFGAIVINGPASSNYDYDLGPYILTDWYYKTSWQQGLLAHNNLQAGGPPPNANTVLINGTNVKGSTGSYAKTQNLIKDKKYRLRLINTSADNTLRVSLDNHKFTVITADLVPVKPWVTDSVLISVGQRYDVIFTANQAAATYWFRASAVAACVSSNDNPDALAIFSYKDAPNQNATPSSSAGSLPRDCNEPDNTNLVPWVTNTVDQTAFMNQVQTLDVDISQTVTTNGQNIVVWSINLTAINVEWQDPTLEYVATKNTSYPSAYNLIELPKEGIWTYWIIQEPADTRVPIPHPIHLHGHDFYVLGRGQGVFDPSSFPSTLTWQNPTRRDVALLPGGGWLAIAFPTDNPGAWLMHCHIAWHVSDGLAVQFLEAKDQAPLGDSAWQNGCSKWTEYQKTMKYPKTDSGLKMMMRDSYF</sequence>
<dbReference type="Pfam" id="PF07732">
    <property type="entry name" value="Cu-oxidase_3"/>
    <property type="match status" value="1"/>
</dbReference>
<dbReference type="InterPro" id="IPR001117">
    <property type="entry name" value="Cu-oxidase_2nd"/>
</dbReference>